<name>A0A0J8S1H8_COCIT</name>
<proteinExistence type="predicted"/>
<dbReference type="InterPro" id="IPR056624">
    <property type="entry name" value="WH_CYT4"/>
</dbReference>
<evidence type="ECO:0000259" key="2">
    <source>
        <dbReference type="Pfam" id="PF23216"/>
    </source>
</evidence>
<protein>
    <submittedName>
        <fullName evidence="3">Uncharacterized protein</fullName>
    </submittedName>
</protein>
<dbReference type="Proteomes" id="UP000054563">
    <property type="component" value="Unassembled WGS sequence"/>
</dbReference>
<dbReference type="InterPro" id="IPR056625">
    <property type="entry name" value="SH3_CYT4"/>
</dbReference>
<reference evidence="4" key="1">
    <citation type="journal article" date="2010" name="Genome Res.">
        <title>Population genomic sequencing of Coccidioides fungi reveals recent hybridization and transposon control.</title>
        <authorList>
            <person name="Neafsey D.E."/>
            <person name="Barker B.M."/>
            <person name="Sharpton T.J."/>
            <person name="Stajich J.E."/>
            <person name="Park D.J."/>
            <person name="Whiston E."/>
            <person name="Hung C.-Y."/>
            <person name="McMahan C."/>
            <person name="White J."/>
            <person name="Sykes S."/>
            <person name="Heiman D."/>
            <person name="Young S."/>
            <person name="Zeng Q."/>
            <person name="Abouelleil A."/>
            <person name="Aftuck L."/>
            <person name="Bessette D."/>
            <person name="Brown A."/>
            <person name="FitzGerald M."/>
            <person name="Lui A."/>
            <person name="Macdonald J.P."/>
            <person name="Priest M."/>
            <person name="Orbach M.J."/>
            <person name="Galgiani J.N."/>
            <person name="Kirkland T.N."/>
            <person name="Cole G.T."/>
            <person name="Birren B.W."/>
            <person name="Henn M.R."/>
            <person name="Taylor J.W."/>
            <person name="Rounsley S.D."/>
        </authorList>
    </citation>
    <scope>NUCLEOTIDE SEQUENCE [LARGE SCALE GENOMIC DNA]</scope>
    <source>
        <strain evidence="4">H538.4</strain>
    </source>
</reference>
<organism evidence="3 4">
    <name type="scientific">Coccidioides immitis H538.4</name>
    <dbReference type="NCBI Taxonomy" id="396776"/>
    <lineage>
        <taxon>Eukaryota</taxon>
        <taxon>Fungi</taxon>
        <taxon>Dikarya</taxon>
        <taxon>Ascomycota</taxon>
        <taxon>Pezizomycotina</taxon>
        <taxon>Eurotiomycetes</taxon>
        <taxon>Eurotiomycetidae</taxon>
        <taxon>Onygenales</taxon>
        <taxon>Onygenaceae</taxon>
        <taxon>Coccidioides</taxon>
    </lineage>
</organism>
<dbReference type="STRING" id="396776.A0A0J8S1H8"/>
<evidence type="ECO:0000259" key="1">
    <source>
        <dbReference type="Pfam" id="PF23214"/>
    </source>
</evidence>
<dbReference type="Pfam" id="PF23214">
    <property type="entry name" value="SH3_CYT4"/>
    <property type="match status" value="1"/>
</dbReference>
<evidence type="ECO:0000313" key="3">
    <source>
        <dbReference type="EMBL" id="KMU91225.1"/>
    </source>
</evidence>
<feature type="domain" description="Mitochondrial protein cyt-4 SH3" evidence="1">
    <location>
        <begin position="51"/>
        <end position="95"/>
    </location>
</feature>
<evidence type="ECO:0000313" key="4">
    <source>
        <dbReference type="Proteomes" id="UP000054563"/>
    </source>
</evidence>
<gene>
    <name evidence="3" type="ORF">CIHG_09037</name>
</gene>
<dbReference type="Pfam" id="PF23216">
    <property type="entry name" value="WHD_CYT4"/>
    <property type="match status" value="1"/>
</dbReference>
<accession>A0A0J8S1H8</accession>
<sequence length="182" mass="20942">MSLWSTGNAQRSLTWMHTKIPLLRMGISPTYGLEIWFYSNIQANWPSTFARVNDQQQFYTDRGKWRVAHPNEMSFALGVRVPEEMITSILPYFPTSTVEKSFLPQLGLEGGVPRPAGRALLEWMESFEKAARKFYAQNSSLLDNVYDLVADEEEFRLLTLDEIGQEVFGRTPGTLTEAERRR</sequence>
<dbReference type="VEuPathDB" id="FungiDB:CIHG_09037"/>
<dbReference type="AlphaFoldDB" id="A0A0J8S1H8"/>
<feature type="domain" description="Mitochondrial protein cyt-4 winged helix" evidence="2">
    <location>
        <begin position="117"/>
        <end position="180"/>
    </location>
</feature>
<dbReference type="EMBL" id="DS017033">
    <property type="protein sequence ID" value="KMU91225.1"/>
    <property type="molecule type" value="Genomic_DNA"/>
</dbReference>